<dbReference type="PANTHER" id="PTHR30336:SF20">
    <property type="entry name" value="DUF218 DOMAIN-CONTAINING PROTEIN"/>
    <property type="match status" value="1"/>
</dbReference>
<dbReference type="HOGENOM" id="CLU_068606_0_0_1"/>
<reference evidence="4" key="1">
    <citation type="journal article" date="2010" name="Genome Biol.">
        <title>Genome sequence of the necrotrophic plant pathogen Pythium ultimum reveals original pathogenicity mechanisms and effector repertoire.</title>
        <authorList>
            <person name="Levesque C.A."/>
            <person name="Brouwer H."/>
            <person name="Cano L."/>
            <person name="Hamilton J.P."/>
            <person name="Holt C."/>
            <person name="Huitema E."/>
            <person name="Raffaele S."/>
            <person name="Robideau G.P."/>
            <person name="Thines M."/>
            <person name="Win J."/>
            <person name="Zerillo M.M."/>
            <person name="Beakes G.W."/>
            <person name="Boore J.L."/>
            <person name="Busam D."/>
            <person name="Dumas B."/>
            <person name="Ferriera S."/>
            <person name="Fuerstenberg S.I."/>
            <person name="Gachon C.M."/>
            <person name="Gaulin E."/>
            <person name="Govers F."/>
            <person name="Grenville-Briggs L."/>
            <person name="Horner N."/>
            <person name="Hostetler J."/>
            <person name="Jiang R.H."/>
            <person name="Johnson J."/>
            <person name="Krajaejun T."/>
            <person name="Lin H."/>
            <person name="Meijer H.J."/>
            <person name="Moore B."/>
            <person name="Morris P."/>
            <person name="Phuntmart V."/>
            <person name="Puiu D."/>
            <person name="Shetty J."/>
            <person name="Stajich J.E."/>
            <person name="Tripathy S."/>
            <person name="Wawra S."/>
            <person name="van West P."/>
            <person name="Whitty B.R."/>
            <person name="Coutinho P.M."/>
            <person name="Henrissat B."/>
            <person name="Martin F."/>
            <person name="Thomas P.D."/>
            <person name="Tyler B.M."/>
            <person name="De Vries R.P."/>
            <person name="Kamoun S."/>
            <person name="Yandell M."/>
            <person name="Tisserat N."/>
            <person name="Buell C.R."/>
        </authorList>
    </citation>
    <scope>NUCLEOTIDE SEQUENCE</scope>
    <source>
        <strain evidence="4">DAOM:BR144</strain>
    </source>
</reference>
<dbReference type="VEuPathDB" id="FungiDB:PYU1_G013438"/>
<feature type="compositionally biased region" description="Acidic residues" evidence="1">
    <location>
        <begin position="17"/>
        <end position="27"/>
    </location>
</feature>
<organism evidence="3 4">
    <name type="scientific">Globisporangium ultimum (strain ATCC 200006 / CBS 805.95 / DAOM BR144)</name>
    <name type="common">Pythium ultimum</name>
    <dbReference type="NCBI Taxonomy" id="431595"/>
    <lineage>
        <taxon>Eukaryota</taxon>
        <taxon>Sar</taxon>
        <taxon>Stramenopiles</taxon>
        <taxon>Oomycota</taxon>
        <taxon>Peronosporomycetes</taxon>
        <taxon>Pythiales</taxon>
        <taxon>Pythiaceae</taxon>
        <taxon>Globisporangium</taxon>
    </lineage>
</organism>
<dbReference type="eggNOG" id="ENOG502S1K6">
    <property type="taxonomic scope" value="Eukaryota"/>
</dbReference>
<dbReference type="GO" id="GO:0005886">
    <property type="term" value="C:plasma membrane"/>
    <property type="evidence" value="ECO:0007669"/>
    <property type="project" value="TreeGrafter"/>
</dbReference>
<feature type="compositionally biased region" description="Low complexity" evidence="1">
    <location>
        <begin position="41"/>
        <end position="59"/>
    </location>
</feature>
<dbReference type="InterPro" id="IPR051599">
    <property type="entry name" value="Cell_Envelope_Assoc"/>
</dbReference>
<evidence type="ECO:0000313" key="3">
    <source>
        <dbReference type="EnsemblProtists" id="PYU1_T013467"/>
    </source>
</evidence>
<protein>
    <recommendedName>
        <fullName evidence="2">DUF218 domain-containing protein</fullName>
    </recommendedName>
</protein>
<sequence>MPHRSASHATPRRLSPFEDDDSDETDERYDAFPLPPRGAMSSWSSNSSGSLVPSPASVPRPQRLQFVGTFLPQDSMRGSKTAGSSNNNGGSVPTSSSSAKQINHIRNAKLLARAGLDLFRQGFTFDGVQPNQHREPRHPAVSPSLTSIPEGERASSPASSSSSMLTMAFGAKLPQQALESRAIVVLGSGPLNHTGEVNASVAHRIDKAMQLYWDATRVFARAQANSFCYLVPMAEESGDDGVLECEAIRNALVRGGISPHHIIMDCSAASIIDNTVLLVPVLRHLHIDSVHIVTSAVHLPRVQKCVDGILRVVPDIAFRTSYHTAPDGFLSAAEREQHVEHEQLLVQLIEDALSNAVNRVTKQRRSSITRYPYRSGRVPSYR</sequence>
<feature type="region of interest" description="Disordered" evidence="1">
    <location>
        <begin position="1"/>
        <end position="59"/>
    </location>
</feature>
<feature type="compositionally biased region" description="Polar residues" evidence="1">
    <location>
        <begin position="76"/>
        <end position="100"/>
    </location>
</feature>
<dbReference type="EnsemblProtists" id="PYU1_T013467">
    <property type="protein sequence ID" value="PYU1_T013467"/>
    <property type="gene ID" value="PYU1_G013438"/>
</dbReference>
<feature type="domain" description="DUF218" evidence="2">
    <location>
        <begin position="182"/>
        <end position="309"/>
    </location>
</feature>
<dbReference type="CDD" id="cd06259">
    <property type="entry name" value="YdcF-like"/>
    <property type="match status" value="1"/>
</dbReference>
<dbReference type="EMBL" id="GL376593">
    <property type="status" value="NOT_ANNOTATED_CDS"/>
    <property type="molecule type" value="Genomic_DNA"/>
</dbReference>
<evidence type="ECO:0000313" key="4">
    <source>
        <dbReference type="Proteomes" id="UP000019132"/>
    </source>
</evidence>
<proteinExistence type="predicted"/>
<accession>K3X8B8</accession>
<dbReference type="InterPro" id="IPR003848">
    <property type="entry name" value="DUF218"/>
</dbReference>
<evidence type="ECO:0000256" key="1">
    <source>
        <dbReference type="SAM" id="MobiDB-lite"/>
    </source>
</evidence>
<dbReference type="Proteomes" id="UP000019132">
    <property type="component" value="Unassembled WGS sequence"/>
</dbReference>
<name>K3X8B8_GLOUD</name>
<feature type="region of interest" description="Disordered" evidence="1">
    <location>
        <begin position="71"/>
        <end position="100"/>
    </location>
</feature>
<reference evidence="3" key="3">
    <citation type="submission" date="2015-02" db="UniProtKB">
        <authorList>
            <consortium name="EnsemblProtists"/>
        </authorList>
    </citation>
    <scope>IDENTIFICATION</scope>
    <source>
        <strain evidence="3">DAOM BR144</strain>
    </source>
</reference>
<reference evidence="4" key="2">
    <citation type="submission" date="2010-04" db="EMBL/GenBank/DDBJ databases">
        <authorList>
            <person name="Buell R."/>
            <person name="Hamilton J."/>
            <person name="Hostetler J."/>
        </authorList>
    </citation>
    <scope>NUCLEOTIDE SEQUENCE [LARGE SCALE GENOMIC DNA]</scope>
    <source>
        <strain evidence="4">DAOM:BR144</strain>
    </source>
</reference>
<feature type="region of interest" description="Disordered" evidence="1">
    <location>
        <begin position="127"/>
        <end position="161"/>
    </location>
</feature>
<dbReference type="Pfam" id="PF02698">
    <property type="entry name" value="DUF218"/>
    <property type="match status" value="1"/>
</dbReference>
<dbReference type="InParanoid" id="K3X8B8"/>
<keyword evidence="4" id="KW-1185">Reference proteome</keyword>
<evidence type="ECO:0000259" key="2">
    <source>
        <dbReference type="Pfam" id="PF02698"/>
    </source>
</evidence>
<dbReference type="AlphaFoldDB" id="K3X8B8"/>
<dbReference type="PANTHER" id="PTHR30336">
    <property type="entry name" value="INNER MEMBRANE PROTEIN, PROBABLE PERMEASE"/>
    <property type="match status" value="1"/>
</dbReference>